<dbReference type="SUPFAM" id="SSF50494">
    <property type="entry name" value="Trypsin-like serine proteases"/>
    <property type="match status" value="1"/>
</dbReference>
<keyword evidence="1" id="KW-1015">Disulfide bond</keyword>
<evidence type="ECO:0000313" key="3">
    <source>
        <dbReference type="Ensembl" id="ENSTMTP00000012648.1"/>
    </source>
</evidence>
<dbReference type="InParanoid" id="A0A674IWJ5"/>
<dbReference type="Proteomes" id="UP000472274">
    <property type="component" value="Unplaced"/>
</dbReference>
<evidence type="ECO:0000256" key="1">
    <source>
        <dbReference type="ARBA" id="ARBA00023157"/>
    </source>
</evidence>
<accession>A0A674IWJ5</accession>
<evidence type="ECO:0000259" key="2">
    <source>
        <dbReference type="Pfam" id="PF00089"/>
    </source>
</evidence>
<dbReference type="Pfam" id="PF00089">
    <property type="entry name" value="Trypsin"/>
    <property type="match status" value="1"/>
</dbReference>
<dbReference type="InterPro" id="IPR043504">
    <property type="entry name" value="Peptidase_S1_PA_chymotrypsin"/>
</dbReference>
<protein>
    <recommendedName>
        <fullName evidence="2">Peptidase S1 domain-containing protein</fullName>
    </recommendedName>
</protein>
<dbReference type="GO" id="GO:0006508">
    <property type="term" value="P:proteolysis"/>
    <property type="evidence" value="ECO:0007669"/>
    <property type="project" value="InterPro"/>
</dbReference>
<dbReference type="GeneTree" id="ENSGT01150000288787"/>
<dbReference type="Gene3D" id="2.40.10.10">
    <property type="entry name" value="Trypsin-like serine proteases"/>
    <property type="match status" value="1"/>
</dbReference>
<feature type="domain" description="Peptidase S1" evidence="2">
    <location>
        <begin position="26"/>
        <end position="70"/>
    </location>
</feature>
<dbReference type="Ensembl" id="ENSTMTT00000013086.1">
    <property type="protein sequence ID" value="ENSTMTP00000012648.1"/>
    <property type="gene ID" value="ENSTMTG00000009150.1"/>
</dbReference>
<organism evidence="3 4">
    <name type="scientific">Terrapene triunguis</name>
    <name type="common">Three-toed box turtle</name>
    <dbReference type="NCBI Taxonomy" id="2587831"/>
    <lineage>
        <taxon>Eukaryota</taxon>
        <taxon>Metazoa</taxon>
        <taxon>Chordata</taxon>
        <taxon>Craniata</taxon>
        <taxon>Vertebrata</taxon>
        <taxon>Euteleostomi</taxon>
        <taxon>Archelosauria</taxon>
        <taxon>Testudinata</taxon>
        <taxon>Testudines</taxon>
        <taxon>Cryptodira</taxon>
        <taxon>Durocryptodira</taxon>
        <taxon>Testudinoidea</taxon>
        <taxon>Emydidae</taxon>
        <taxon>Terrapene</taxon>
    </lineage>
</organism>
<proteinExistence type="predicted"/>
<reference evidence="3" key="1">
    <citation type="submission" date="2025-08" db="UniProtKB">
        <authorList>
            <consortium name="Ensembl"/>
        </authorList>
    </citation>
    <scope>IDENTIFICATION</scope>
</reference>
<reference evidence="3" key="2">
    <citation type="submission" date="2025-09" db="UniProtKB">
        <authorList>
            <consortium name="Ensembl"/>
        </authorList>
    </citation>
    <scope>IDENTIFICATION</scope>
</reference>
<evidence type="ECO:0000313" key="4">
    <source>
        <dbReference type="Proteomes" id="UP000472274"/>
    </source>
</evidence>
<sequence length="100" mass="11120">MHQVRREQTNHIIRSVSLSGASWSEIVGGHEAKPHSRPYMAYLKRTTLDFCGGFLVDPGWVMTAAHYITSPTLYLEPQNGFFGSLAIPKTLTKIISGQSE</sequence>
<dbReference type="PANTHER" id="PTHR24271">
    <property type="entry name" value="KALLIKREIN-RELATED"/>
    <property type="match status" value="1"/>
</dbReference>
<name>A0A674IWJ5_9SAUR</name>
<dbReference type="PANTHER" id="PTHR24271:SF90">
    <property type="entry name" value="PEPTIDASE S1 DOMAIN-CONTAINING PROTEIN"/>
    <property type="match status" value="1"/>
</dbReference>
<dbReference type="AlphaFoldDB" id="A0A674IWJ5"/>
<dbReference type="GO" id="GO:0004252">
    <property type="term" value="F:serine-type endopeptidase activity"/>
    <property type="evidence" value="ECO:0007669"/>
    <property type="project" value="InterPro"/>
</dbReference>
<dbReference type="InterPro" id="IPR001254">
    <property type="entry name" value="Trypsin_dom"/>
</dbReference>
<dbReference type="InterPro" id="IPR009003">
    <property type="entry name" value="Peptidase_S1_PA"/>
</dbReference>
<keyword evidence="4" id="KW-1185">Reference proteome</keyword>